<feature type="transmembrane region" description="Helical" evidence="2">
    <location>
        <begin position="106"/>
        <end position="126"/>
    </location>
</feature>
<dbReference type="PANTHER" id="PTHR23528">
    <property type="match status" value="1"/>
</dbReference>
<feature type="transmembrane region" description="Helical" evidence="2">
    <location>
        <begin position="213"/>
        <end position="232"/>
    </location>
</feature>
<evidence type="ECO:0000256" key="2">
    <source>
        <dbReference type="SAM" id="Phobius"/>
    </source>
</evidence>
<dbReference type="InterPro" id="IPR020846">
    <property type="entry name" value="MFS_dom"/>
</dbReference>
<dbReference type="InterPro" id="IPR011701">
    <property type="entry name" value="MFS"/>
</dbReference>
<keyword evidence="2" id="KW-0812">Transmembrane</keyword>
<accession>A0ABY6HT49</accession>
<dbReference type="Pfam" id="PF07690">
    <property type="entry name" value="MFS_1"/>
    <property type="match status" value="1"/>
</dbReference>
<proteinExistence type="predicted"/>
<feature type="transmembrane region" description="Helical" evidence="2">
    <location>
        <begin position="285"/>
        <end position="302"/>
    </location>
</feature>
<dbReference type="Proteomes" id="UP001208689">
    <property type="component" value="Chromosome"/>
</dbReference>
<dbReference type="PROSITE" id="PS50850">
    <property type="entry name" value="MFS"/>
    <property type="match status" value="1"/>
</dbReference>
<feature type="transmembrane region" description="Helical" evidence="2">
    <location>
        <begin position="132"/>
        <end position="152"/>
    </location>
</feature>
<sequence length="491" mass="54046">MSDPKINLDEKGKYSPRMSPNTPGKLKYGRTFLIGLAFMTSSIAWTYYNFAMPLLLNGFLQDLGVTTGLDTITGAIMVLDNIVAILMLPYFGALSDRTKSKFGKRTPYIMIGCVGAIIGFSAIGMIAPSQGLGVFIALLAVITFFNLSMAFYRSSAVSLMPDLTDPEVRSEGNAIINLMGALSMVIGLAIPMITEMMFDVDTADGLASSRAWGFYFVSFATTIALVILLVTIKETPTGDKFMEISSHSIAIDPVTFEYLGEQEIEKKESQLEALKMIFKEKEKSAFFMLLVVFTWFFGYNAIDTFYSLYATQFLGWSDSGASTTLMVAPITMIITAVFAGRLGDRMGRKRMIFIGLVGLSCCVFVMMFLTSQISVTILMGIVGIFYGMININTIVIVWGMAPEGKIGAYTGAYYLFSQLSATLSPVFAGLLFDIYGSLGNLASGQQYFALFPYVILFELIAMIWLSRVKRGETKKFSQQELADLQDQYGDD</sequence>
<feature type="transmembrane region" description="Helical" evidence="2">
    <location>
        <begin position="351"/>
        <end position="369"/>
    </location>
</feature>
<evidence type="ECO:0000256" key="1">
    <source>
        <dbReference type="SAM" id="MobiDB-lite"/>
    </source>
</evidence>
<keyword evidence="5" id="KW-1185">Reference proteome</keyword>
<name>A0ABY6HT49_9ARCH</name>
<gene>
    <name evidence="4" type="ORF">NEF87_002978</name>
</gene>
<dbReference type="InterPro" id="IPR036259">
    <property type="entry name" value="MFS_trans_sf"/>
</dbReference>
<reference evidence="4" key="1">
    <citation type="submission" date="2022-09" db="EMBL/GenBank/DDBJ databases">
        <title>Actin cytoskeleton and complex cell architecture in an #Asgard archaeon.</title>
        <authorList>
            <person name="Ponce Toledo R.I."/>
            <person name="Schleper C."/>
            <person name="Rodrigues Oliveira T."/>
            <person name="Wollweber F."/>
            <person name="Xu J."/>
            <person name="Rittmann S."/>
            <person name="Klingl A."/>
            <person name="Pilhofer M."/>
        </authorList>
    </citation>
    <scope>NUCLEOTIDE SEQUENCE</scope>
    <source>
        <strain evidence="4">B-35</strain>
    </source>
</reference>
<feature type="domain" description="Major facilitator superfamily (MFS) profile" evidence="3">
    <location>
        <begin position="30"/>
        <end position="470"/>
    </location>
</feature>
<keyword evidence="2" id="KW-0472">Membrane</keyword>
<dbReference type="PANTHER" id="PTHR23528:SF1">
    <property type="entry name" value="MAJOR FACILITATOR SUPERFAMILY (MFS) PROFILE DOMAIN-CONTAINING PROTEIN"/>
    <property type="match status" value="1"/>
</dbReference>
<feature type="transmembrane region" description="Helical" evidence="2">
    <location>
        <begin position="71"/>
        <end position="94"/>
    </location>
</feature>
<evidence type="ECO:0000313" key="5">
    <source>
        <dbReference type="Proteomes" id="UP001208689"/>
    </source>
</evidence>
<feature type="transmembrane region" description="Helical" evidence="2">
    <location>
        <begin position="173"/>
        <end position="193"/>
    </location>
</feature>
<evidence type="ECO:0000313" key="4">
    <source>
        <dbReference type="EMBL" id="UYP46693.1"/>
    </source>
</evidence>
<evidence type="ECO:0000259" key="3">
    <source>
        <dbReference type="PROSITE" id="PS50850"/>
    </source>
</evidence>
<dbReference type="SUPFAM" id="SSF103473">
    <property type="entry name" value="MFS general substrate transporter"/>
    <property type="match status" value="1"/>
</dbReference>
<organism evidence="4 5">
    <name type="scientific">Candidatus Lokiarchaeum ossiferum</name>
    <dbReference type="NCBI Taxonomy" id="2951803"/>
    <lineage>
        <taxon>Archaea</taxon>
        <taxon>Promethearchaeati</taxon>
        <taxon>Promethearchaeota</taxon>
        <taxon>Promethearchaeia</taxon>
        <taxon>Promethearchaeales</taxon>
        <taxon>Promethearchaeaceae</taxon>
        <taxon>Candidatus Lokiarchaeum</taxon>
    </lineage>
</organism>
<feature type="region of interest" description="Disordered" evidence="1">
    <location>
        <begin position="1"/>
        <end position="22"/>
    </location>
</feature>
<feature type="transmembrane region" description="Helical" evidence="2">
    <location>
        <begin position="32"/>
        <end position="51"/>
    </location>
</feature>
<feature type="transmembrane region" description="Helical" evidence="2">
    <location>
        <begin position="413"/>
        <end position="435"/>
    </location>
</feature>
<dbReference type="EMBL" id="CP104013">
    <property type="protein sequence ID" value="UYP46693.1"/>
    <property type="molecule type" value="Genomic_DNA"/>
</dbReference>
<protein>
    <recommendedName>
        <fullName evidence="3">Major facilitator superfamily (MFS) profile domain-containing protein</fullName>
    </recommendedName>
</protein>
<feature type="transmembrane region" description="Helical" evidence="2">
    <location>
        <begin position="375"/>
        <end position="401"/>
    </location>
</feature>
<feature type="transmembrane region" description="Helical" evidence="2">
    <location>
        <begin position="322"/>
        <end position="339"/>
    </location>
</feature>
<feature type="compositionally biased region" description="Basic and acidic residues" evidence="1">
    <location>
        <begin position="1"/>
        <end position="13"/>
    </location>
</feature>
<dbReference type="Gene3D" id="1.20.1250.20">
    <property type="entry name" value="MFS general substrate transporter like domains"/>
    <property type="match status" value="2"/>
</dbReference>
<keyword evidence="2" id="KW-1133">Transmembrane helix</keyword>
<feature type="transmembrane region" description="Helical" evidence="2">
    <location>
        <begin position="447"/>
        <end position="465"/>
    </location>
</feature>